<dbReference type="VEuPathDB" id="FungiDB:ACJ73_02622"/>
<dbReference type="PANTHER" id="PTHR22761">
    <property type="entry name" value="CHARGED MULTIVESICULAR BODY PROTEIN"/>
    <property type="match status" value="1"/>
</dbReference>
<dbReference type="GO" id="GO:0000815">
    <property type="term" value="C:ESCRT III complex"/>
    <property type="evidence" value="ECO:0007669"/>
    <property type="project" value="TreeGrafter"/>
</dbReference>
<protein>
    <recommendedName>
        <fullName evidence="5">SNF7 family protein</fullName>
    </recommendedName>
</protein>
<accession>A0A1J9REB3</accession>
<evidence type="ECO:0000256" key="1">
    <source>
        <dbReference type="SAM" id="Coils"/>
    </source>
</evidence>
<dbReference type="GO" id="GO:0005771">
    <property type="term" value="C:multivesicular body"/>
    <property type="evidence" value="ECO:0007669"/>
    <property type="project" value="TreeGrafter"/>
</dbReference>
<comment type="caution">
    <text evidence="3">The sequence shown here is derived from an EMBL/GenBank/DDBJ whole genome shotgun (WGS) entry which is preliminary data.</text>
</comment>
<feature type="compositionally biased region" description="Basic and acidic residues" evidence="2">
    <location>
        <begin position="441"/>
        <end position="458"/>
    </location>
</feature>
<dbReference type="EMBL" id="LGTZ01000286">
    <property type="protein sequence ID" value="OJD26005.1"/>
    <property type="molecule type" value="Genomic_DNA"/>
</dbReference>
<dbReference type="GO" id="GO:0009898">
    <property type="term" value="C:cytoplasmic side of plasma membrane"/>
    <property type="evidence" value="ECO:0007669"/>
    <property type="project" value="TreeGrafter"/>
</dbReference>
<dbReference type="AlphaFoldDB" id="A0A1J9REB3"/>
<evidence type="ECO:0000313" key="4">
    <source>
        <dbReference type="Proteomes" id="UP000242791"/>
    </source>
</evidence>
<evidence type="ECO:0000313" key="3">
    <source>
        <dbReference type="EMBL" id="OJD26005.1"/>
    </source>
</evidence>
<dbReference type="PANTHER" id="PTHR22761:SF18">
    <property type="entry name" value="SORTING PROTEIN SNF7 FAMILY PROTEIN, PUTATIVE (AFU_ORTHOLOGUE AFUA_2G16692)-RELATED"/>
    <property type="match status" value="1"/>
</dbReference>
<dbReference type="OrthoDB" id="10250120at2759"/>
<evidence type="ECO:0000256" key="2">
    <source>
        <dbReference type="SAM" id="MobiDB-lite"/>
    </source>
</evidence>
<keyword evidence="4" id="KW-1185">Reference proteome</keyword>
<dbReference type="GO" id="GO:0006900">
    <property type="term" value="P:vesicle budding from membrane"/>
    <property type="evidence" value="ECO:0007669"/>
    <property type="project" value="TreeGrafter"/>
</dbReference>
<dbReference type="GO" id="GO:0032511">
    <property type="term" value="P:late endosome to vacuole transport via multivesicular body sorting pathway"/>
    <property type="evidence" value="ECO:0007669"/>
    <property type="project" value="TreeGrafter"/>
</dbReference>
<dbReference type="Pfam" id="PF03357">
    <property type="entry name" value="Snf7"/>
    <property type="match status" value="1"/>
</dbReference>
<sequence>MSELLAYILAHEESFRRARLPSLYSDFSTQRNTNPDGYATNVSAWQRALAHAALAGVIHSSSPGSRHYGEEGAAARGDLLVLRTDNALMAELETKEWGRPVALQTAIDEAIRCNYMIPLDVFQTSSTSPFKTSWIRLPSPPTISQVMGWSMKQLRAFLSDAEGHSSGSGKLQVMNLVLVDNLKEVGERIIATASSSHRSNTDYIYSKELFTKRFANLSGGAVLSNLDVDVLLTFLSRDKTAILYDGETVKFKGAKNNVNSITHEDRTIASLKTLISNLIGQVTLLESKIKESSLRAKEAVTHKNRVVSLSALRSKKMAENNLKKRTDTLLRLEEVYMKLEQAADQIDTVRVMEASAGALRSLHGQVGGVEKVEDVVEELREEMSKVDEVGNIINEAGETVDEDELDDELASMMEKQERAARDAEEVEATQRKLVELERFENSAIEAEPRRKAEKEKATAADYDSELDDSIGKLSNMSIEDKSKSENTKIQKTEQVTAE</sequence>
<dbReference type="STRING" id="1658174.A0A1J9REB3"/>
<feature type="compositionally biased region" description="Basic and acidic residues" evidence="2">
    <location>
        <begin position="478"/>
        <end position="491"/>
    </location>
</feature>
<feature type="region of interest" description="Disordered" evidence="2">
    <location>
        <begin position="441"/>
        <end position="498"/>
    </location>
</feature>
<proteinExistence type="predicted"/>
<name>A0A1J9REB3_9EURO</name>
<evidence type="ECO:0008006" key="5">
    <source>
        <dbReference type="Google" id="ProtNLM"/>
    </source>
</evidence>
<keyword evidence="1" id="KW-0175">Coiled coil</keyword>
<feature type="coiled-coil region" evidence="1">
    <location>
        <begin position="369"/>
        <end position="432"/>
    </location>
</feature>
<organism evidence="3 4">
    <name type="scientific">Blastomyces percursus</name>
    <dbReference type="NCBI Taxonomy" id="1658174"/>
    <lineage>
        <taxon>Eukaryota</taxon>
        <taxon>Fungi</taxon>
        <taxon>Dikarya</taxon>
        <taxon>Ascomycota</taxon>
        <taxon>Pezizomycotina</taxon>
        <taxon>Eurotiomycetes</taxon>
        <taxon>Eurotiomycetidae</taxon>
        <taxon>Onygenales</taxon>
        <taxon>Ajellomycetaceae</taxon>
        <taxon>Blastomyces</taxon>
    </lineage>
</organism>
<gene>
    <name evidence="3" type="ORF">ACJ73_02622</name>
</gene>
<dbReference type="Gene3D" id="6.10.140.1230">
    <property type="match status" value="1"/>
</dbReference>
<dbReference type="InterPro" id="IPR005024">
    <property type="entry name" value="Snf7_fam"/>
</dbReference>
<dbReference type="Proteomes" id="UP000242791">
    <property type="component" value="Unassembled WGS sequence"/>
</dbReference>
<reference evidence="3 4" key="1">
    <citation type="submission" date="2015-08" db="EMBL/GenBank/DDBJ databases">
        <title>Emmonsia species relationships and genome sequence.</title>
        <authorList>
            <person name="Cuomo C.A."/>
            <person name="Schwartz I.S."/>
            <person name="Kenyon C."/>
            <person name="De Hoog G.S."/>
            <person name="Govender N.P."/>
            <person name="Botha A."/>
            <person name="Moreno L."/>
            <person name="De Vries M."/>
            <person name="Munoz J.F."/>
            <person name="Stielow J.B."/>
        </authorList>
    </citation>
    <scope>NUCLEOTIDE SEQUENCE [LARGE SCALE GENOMIC DNA]</scope>
    <source>
        <strain evidence="3 4">EI222</strain>
    </source>
</reference>